<protein>
    <recommendedName>
        <fullName evidence="3">SnoaL-like domain-containing protein</fullName>
    </recommendedName>
</protein>
<dbReference type="Proteomes" id="UP000010121">
    <property type="component" value="Unassembled WGS sequence"/>
</dbReference>
<dbReference type="EMBL" id="ACYY01000002">
    <property type="protein sequence ID" value="EEW26739.1"/>
    <property type="molecule type" value="Genomic_DNA"/>
</dbReference>
<accession>C8RXL4</accession>
<dbReference type="OrthoDB" id="7855130at2"/>
<dbReference type="STRING" id="371731.Rsw2DRAFT_0542"/>
<dbReference type="RefSeq" id="WP_008027798.1">
    <property type="nucleotide sequence ID" value="NZ_ACYY01000002.1"/>
</dbReference>
<keyword evidence="2" id="KW-1185">Reference proteome</keyword>
<evidence type="ECO:0000313" key="2">
    <source>
        <dbReference type="Proteomes" id="UP000010121"/>
    </source>
</evidence>
<comment type="caution">
    <text evidence="1">The sequence shown here is derived from an EMBL/GenBank/DDBJ whole genome shotgun (WGS) entry which is preliminary data.</text>
</comment>
<name>C8RXL4_9RHOB</name>
<evidence type="ECO:0008006" key="3">
    <source>
        <dbReference type="Google" id="ProtNLM"/>
    </source>
</evidence>
<organism evidence="1 2">
    <name type="scientific">Rhodobacter ferrooxidans</name>
    <dbReference type="NCBI Taxonomy" id="371731"/>
    <lineage>
        <taxon>Bacteria</taxon>
        <taxon>Pseudomonadati</taxon>
        <taxon>Pseudomonadota</taxon>
        <taxon>Alphaproteobacteria</taxon>
        <taxon>Rhodobacterales</taxon>
        <taxon>Rhodobacter group</taxon>
        <taxon>Rhodobacter</taxon>
    </lineage>
</organism>
<dbReference type="AlphaFoldDB" id="C8RXL4"/>
<gene>
    <name evidence="1" type="ORF">Rsw2DRAFT_0542</name>
</gene>
<proteinExistence type="predicted"/>
<evidence type="ECO:0000313" key="1">
    <source>
        <dbReference type="EMBL" id="EEW26739.1"/>
    </source>
</evidence>
<sequence length="133" mass="15167">MDQHAHAFNAGNFRQFVGIYDFPLAMEVEGQMMLFVTPDALVASMRGYRLMLAGLDSATIRPRVKAVELPRHSRFRIWTSWLHFDAAGTEFGVSEFVYHCRDRRDHICVEMVSVLKSFDAAMVPAQPTQAFRA</sequence>
<reference evidence="1 2" key="1">
    <citation type="submission" date="2009-08" db="EMBL/GenBank/DDBJ databases">
        <title>The draft genome of Rhodobacter sp. SW2.</title>
        <authorList>
            <consortium name="US DOE Joint Genome Institute (JGI-PGF)"/>
            <person name="Lucas S."/>
            <person name="Copeland A."/>
            <person name="Lapidus A."/>
            <person name="Glavina del Rio T."/>
            <person name="Tice H."/>
            <person name="Bruce D."/>
            <person name="Goodwin L."/>
            <person name="Pitluck S."/>
            <person name="Larimer F."/>
            <person name="Land M.L."/>
            <person name="Hauser L."/>
            <person name="Emerson D."/>
        </authorList>
    </citation>
    <scope>NUCLEOTIDE SEQUENCE [LARGE SCALE GENOMIC DNA]</scope>
    <source>
        <strain evidence="1 2">SW2</strain>
    </source>
</reference>